<accession>A0AAX3FP21</accession>
<evidence type="ECO:0000313" key="1">
    <source>
        <dbReference type="EMBL" id="VEF72192.1"/>
    </source>
</evidence>
<proteinExistence type="predicted"/>
<gene>
    <name evidence="1" type="ORF">NCTC7357_00426</name>
</gene>
<reference evidence="1 2" key="1">
    <citation type="submission" date="2018-12" db="EMBL/GenBank/DDBJ databases">
        <authorList>
            <consortium name="Pathogen Informatics"/>
        </authorList>
    </citation>
    <scope>NUCLEOTIDE SEQUENCE [LARGE SCALE GENOMIC DNA]</scope>
    <source>
        <strain evidence="1 2">NCTC7357</strain>
    </source>
</reference>
<name>A0AAX3FP21_9PSED</name>
<protein>
    <submittedName>
        <fullName evidence="1">Uncharacterized protein</fullName>
    </submittedName>
</protein>
<dbReference type="Proteomes" id="UP000277437">
    <property type="component" value="Chromosome"/>
</dbReference>
<dbReference type="RefSeq" id="WP_232018449.1">
    <property type="nucleotide sequence ID" value="NZ_CP118137.1"/>
</dbReference>
<organism evidence="1 2">
    <name type="scientific">Pseudomonas chlororaphis</name>
    <dbReference type="NCBI Taxonomy" id="587753"/>
    <lineage>
        <taxon>Bacteria</taxon>
        <taxon>Pseudomonadati</taxon>
        <taxon>Pseudomonadota</taxon>
        <taxon>Gammaproteobacteria</taxon>
        <taxon>Pseudomonadales</taxon>
        <taxon>Pseudomonadaceae</taxon>
        <taxon>Pseudomonas</taxon>
    </lineage>
</organism>
<dbReference type="EMBL" id="LR134334">
    <property type="protein sequence ID" value="VEF72192.1"/>
    <property type="molecule type" value="Genomic_DNA"/>
</dbReference>
<evidence type="ECO:0000313" key="2">
    <source>
        <dbReference type="Proteomes" id="UP000277437"/>
    </source>
</evidence>
<dbReference type="AlphaFoldDB" id="A0AAX3FP21"/>
<sequence length="69" mass="8116">MNQARVKSRYGEPLESGAPYRIPIYGRTGGWEAYRFRGMSKNINVLFKYTVEMEVEWIVFRLSEKSPQP</sequence>